<comment type="caution">
    <text evidence="1">The sequence shown here is derived from an EMBL/GenBank/DDBJ whole genome shotgun (WGS) entry which is preliminary data.</text>
</comment>
<dbReference type="RefSeq" id="WP_345163941.1">
    <property type="nucleotide sequence ID" value="NZ_BAABGX010000001.1"/>
</dbReference>
<organism evidence="1 2">
    <name type="scientific">Nibribacter koreensis</name>
    <dbReference type="NCBI Taxonomy" id="1084519"/>
    <lineage>
        <taxon>Bacteria</taxon>
        <taxon>Pseudomonadati</taxon>
        <taxon>Bacteroidota</taxon>
        <taxon>Cytophagia</taxon>
        <taxon>Cytophagales</taxon>
        <taxon>Hymenobacteraceae</taxon>
        <taxon>Nibribacter</taxon>
    </lineage>
</organism>
<dbReference type="PROSITE" id="PS51257">
    <property type="entry name" value="PROKAR_LIPOPROTEIN"/>
    <property type="match status" value="1"/>
</dbReference>
<protein>
    <recommendedName>
        <fullName evidence="3">Lipoprotein</fullName>
    </recommendedName>
</protein>
<evidence type="ECO:0000313" key="1">
    <source>
        <dbReference type="EMBL" id="GAA4301958.1"/>
    </source>
</evidence>
<reference evidence="2" key="1">
    <citation type="journal article" date="2019" name="Int. J. Syst. Evol. Microbiol.">
        <title>The Global Catalogue of Microorganisms (GCM) 10K type strain sequencing project: providing services to taxonomists for standard genome sequencing and annotation.</title>
        <authorList>
            <consortium name="The Broad Institute Genomics Platform"/>
            <consortium name="The Broad Institute Genome Sequencing Center for Infectious Disease"/>
            <person name="Wu L."/>
            <person name="Ma J."/>
        </authorList>
    </citation>
    <scope>NUCLEOTIDE SEQUENCE [LARGE SCALE GENOMIC DNA]</scope>
    <source>
        <strain evidence="2">JCM 17917</strain>
    </source>
</reference>
<sequence length="210" mass="23818">MKKYLHLCAFGLLLGAASCSKDAGKSGPLARPISDEDLRTQLITLSDTLTGKWEVMYTSDSTKIAEMEEMLAALPPAVLPAQQRADLQKAINRLPTLRYDRKTMRSSDMIDAYDLAHDSVYKAIFAFLPETGSTGIPRVDSLKNQIQAHHNEVVMYRSRYDVTAKEMNTLIRRYRKRLPRLGKPYDTLQPAPLFQWVDNSKPKEEVAEEE</sequence>
<evidence type="ECO:0008006" key="3">
    <source>
        <dbReference type="Google" id="ProtNLM"/>
    </source>
</evidence>
<dbReference type="Proteomes" id="UP001501844">
    <property type="component" value="Unassembled WGS sequence"/>
</dbReference>
<name>A0ABP8FET2_9BACT</name>
<dbReference type="EMBL" id="BAABGX010000001">
    <property type="protein sequence ID" value="GAA4301958.1"/>
    <property type="molecule type" value="Genomic_DNA"/>
</dbReference>
<gene>
    <name evidence="1" type="ORF">GCM10023183_13470</name>
</gene>
<evidence type="ECO:0000313" key="2">
    <source>
        <dbReference type="Proteomes" id="UP001501844"/>
    </source>
</evidence>
<proteinExistence type="predicted"/>
<keyword evidence="2" id="KW-1185">Reference proteome</keyword>
<accession>A0ABP8FET2</accession>